<dbReference type="InterPro" id="IPR012910">
    <property type="entry name" value="Plug_dom"/>
</dbReference>
<dbReference type="Pfam" id="PF00593">
    <property type="entry name" value="TonB_dep_Rec_b-barrel"/>
    <property type="match status" value="1"/>
</dbReference>
<dbReference type="EMBL" id="JASJOT010000006">
    <property type="protein sequence ID" value="MDJ1493522.1"/>
    <property type="molecule type" value="Genomic_DNA"/>
</dbReference>
<comment type="caution">
    <text evidence="12">The sequence shown here is derived from an EMBL/GenBank/DDBJ whole genome shotgun (WGS) entry which is preliminary data.</text>
</comment>
<evidence type="ECO:0000256" key="7">
    <source>
        <dbReference type="ARBA" id="ARBA00023237"/>
    </source>
</evidence>
<gene>
    <name evidence="12" type="ORF">QNI19_11310</name>
</gene>
<evidence type="ECO:0000256" key="2">
    <source>
        <dbReference type="ARBA" id="ARBA00022448"/>
    </source>
</evidence>
<dbReference type="InterPro" id="IPR000531">
    <property type="entry name" value="Beta-barrel_TonB"/>
</dbReference>
<dbReference type="Pfam" id="PF07715">
    <property type="entry name" value="Plug"/>
    <property type="match status" value="1"/>
</dbReference>
<evidence type="ECO:0000256" key="1">
    <source>
        <dbReference type="ARBA" id="ARBA00004571"/>
    </source>
</evidence>
<dbReference type="InterPro" id="IPR036942">
    <property type="entry name" value="Beta-barrel_TonB_sf"/>
</dbReference>
<keyword evidence="7 8" id="KW-0998">Cell outer membrane</keyword>
<evidence type="ECO:0000256" key="4">
    <source>
        <dbReference type="ARBA" id="ARBA00022692"/>
    </source>
</evidence>
<reference evidence="12 13" key="1">
    <citation type="submission" date="2023-05" db="EMBL/GenBank/DDBJ databases">
        <authorList>
            <person name="Zhang X."/>
        </authorList>
    </citation>
    <scope>NUCLEOTIDE SEQUENCE [LARGE SCALE GENOMIC DNA]</scope>
    <source>
        <strain evidence="12 13">DM2B3-1</strain>
    </source>
</reference>
<dbReference type="RefSeq" id="WP_313995762.1">
    <property type="nucleotide sequence ID" value="NZ_JASJOT010000006.1"/>
</dbReference>
<keyword evidence="13" id="KW-1185">Reference proteome</keyword>
<keyword evidence="6 8" id="KW-0472">Membrane</keyword>
<evidence type="ECO:0000313" key="12">
    <source>
        <dbReference type="EMBL" id="MDJ1493522.1"/>
    </source>
</evidence>
<organism evidence="12 13">
    <name type="scientific">Xanthocytophaga flava</name>
    <dbReference type="NCBI Taxonomy" id="3048013"/>
    <lineage>
        <taxon>Bacteria</taxon>
        <taxon>Pseudomonadati</taxon>
        <taxon>Bacteroidota</taxon>
        <taxon>Cytophagia</taxon>
        <taxon>Cytophagales</taxon>
        <taxon>Rhodocytophagaceae</taxon>
        <taxon>Xanthocytophaga</taxon>
    </lineage>
</organism>
<keyword evidence="3 8" id="KW-1134">Transmembrane beta strand</keyword>
<evidence type="ECO:0000313" key="13">
    <source>
        <dbReference type="Proteomes" id="UP001228581"/>
    </source>
</evidence>
<proteinExistence type="inferred from homology"/>
<dbReference type="CDD" id="cd01347">
    <property type="entry name" value="ligand_gated_channel"/>
    <property type="match status" value="1"/>
</dbReference>
<evidence type="ECO:0000256" key="6">
    <source>
        <dbReference type="ARBA" id="ARBA00023136"/>
    </source>
</evidence>
<feature type="domain" description="TonB-dependent receptor-like beta-barrel" evidence="10">
    <location>
        <begin position="285"/>
        <end position="723"/>
    </location>
</feature>
<sequence>MKKYSTTYIKPFVSCSLSANSLLTRVLFILVGLVMTFSVHAQTEQPDSVKVRQKDSLRTYQLQQVDVYGKQDQVEHLKPVHNTYLIGGVKNEVINISTLNANIAEKTGRQLFAKIPGIFVYDMDGSGNQMNIATRGLDPHRSWEYNIRQNFIMTNSDIYGYPASHYSPPMESIQKVELIRGTASLQYGSQFGGMINYITKQADSTRKVSFESINSAGSYGLFSSYNAIGGRIGKLTYYAYYHKRVSDGYRKNSESNAEAQFISLSYRFSRKVNLKAELGRGTYLYHIPGPLTDAMFKEDPRQSTRSRNYFNPDIYIPSLTLDWHLNETTQLSFITSAVLGSRNSVQIDAFATVGDTINPATNSYKARQVDIDNFNSYTSEIRLLKTYTLGGLPSSLSAGIRYINNDLHRRQLGKGTTASDFDLTLTDLNWGRDLHFKTQNMAVFVENLFRITPKFSVTPGIRYENGVTDLSGKISYYDAQDVPNKIKHHFPLAGLNAQYQINPNHTIYGGWAQSYRPVILKDIIPGSVLERANKDLKDAFGYNAEVGVRGNFASWLYYDVTAFQLLYRNRLGNLILTDSDGTSYIYKTNVGDSRTRGVETYIEGKLIKRTTLQFSIFTSTSYFDARYIKGAVSTGTENQDITGNYVESAPKWTTRNGANFWYKHFSATLQYSYVSQTFSDALNTPTPSANGAKGLVPAYGIWDLNMSMHFGGNYVFRLGINNLTNTQYFTKRPTFYPGPGIWSSDGRSIVASFGVRL</sequence>
<evidence type="ECO:0000256" key="3">
    <source>
        <dbReference type="ARBA" id="ARBA00022452"/>
    </source>
</evidence>
<keyword evidence="2 8" id="KW-0813">Transport</keyword>
<accession>A0ABT7CKH5</accession>
<evidence type="ECO:0000256" key="5">
    <source>
        <dbReference type="ARBA" id="ARBA00023077"/>
    </source>
</evidence>
<dbReference type="PANTHER" id="PTHR30442:SF0">
    <property type="entry name" value="FE(3+) DICITRATE TRANSPORT PROTEIN FECA"/>
    <property type="match status" value="1"/>
</dbReference>
<dbReference type="Gene3D" id="2.40.170.20">
    <property type="entry name" value="TonB-dependent receptor, beta-barrel domain"/>
    <property type="match status" value="1"/>
</dbReference>
<comment type="subcellular location">
    <subcellularLocation>
        <location evidence="1 8">Cell outer membrane</location>
        <topology evidence="1 8">Multi-pass membrane protein</topology>
    </subcellularLocation>
</comment>
<evidence type="ECO:0000256" key="8">
    <source>
        <dbReference type="PROSITE-ProRule" id="PRU01360"/>
    </source>
</evidence>
<comment type="similarity">
    <text evidence="8 9">Belongs to the TonB-dependent receptor family.</text>
</comment>
<protein>
    <submittedName>
        <fullName evidence="12">TonB-dependent receptor</fullName>
    </submittedName>
</protein>
<dbReference type="SUPFAM" id="SSF56935">
    <property type="entry name" value="Porins"/>
    <property type="match status" value="1"/>
</dbReference>
<evidence type="ECO:0000259" key="11">
    <source>
        <dbReference type="Pfam" id="PF07715"/>
    </source>
</evidence>
<evidence type="ECO:0000256" key="9">
    <source>
        <dbReference type="RuleBase" id="RU003357"/>
    </source>
</evidence>
<dbReference type="PROSITE" id="PS52016">
    <property type="entry name" value="TONB_DEPENDENT_REC_3"/>
    <property type="match status" value="1"/>
</dbReference>
<name>A0ABT7CKH5_9BACT</name>
<keyword evidence="12" id="KW-0675">Receptor</keyword>
<evidence type="ECO:0000259" key="10">
    <source>
        <dbReference type="Pfam" id="PF00593"/>
    </source>
</evidence>
<feature type="domain" description="TonB-dependent receptor plug" evidence="11">
    <location>
        <begin position="105"/>
        <end position="190"/>
    </location>
</feature>
<keyword evidence="4 8" id="KW-0812">Transmembrane</keyword>
<dbReference type="Gene3D" id="2.170.130.10">
    <property type="entry name" value="TonB-dependent receptor, plug domain"/>
    <property type="match status" value="1"/>
</dbReference>
<dbReference type="InterPro" id="IPR037066">
    <property type="entry name" value="Plug_dom_sf"/>
</dbReference>
<keyword evidence="5 9" id="KW-0798">TonB box</keyword>
<dbReference type="PANTHER" id="PTHR30442">
    <property type="entry name" value="IRON III DICITRATE TRANSPORT PROTEIN FECA"/>
    <property type="match status" value="1"/>
</dbReference>
<dbReference type="InterPro" id="IPR039426">
    <property type="entry name" value="TonB-dep_rcpt-like"/>
</dbReference>
<dbReference type="Proteomes" id="UP001228581">
    <property type="component" value="Unassembled WGS sequence"/>
</dbReference>